<evidence type="ECO:0000256" key="7">
    <source>
        <dbReference type="SAM" id="MobiDB-lite"/>
    </source>
</evidence>
<feature type="compositionally biased region" description="Low complexity" evidence="7">
    <location>
        <begin position="135"/>
        <end position="167"/>
    </location>
</feature>
<dbReference type="Gene3D" id="2.60.120.10">
    <property type="entry name" value="Jelly Rolls"/>
    <property type="match status" value="1"/>
</dbReference>
<dbReference type="EMBL" id="JAPDMZ010000040">
    <property type="protein sequence ID" value="KAK0554177.1"/>
    <property type="molecule type" value="Genomic_DNA"/>
</dbReference>
<feature type="compositionally biased region" description="Basic and acidic residues" evidence="7">
    <location>
        <begin position="500"/>
        <end position="509"/>
    </location>
</feature>
<dbReference type="FunFam" id="2.60.120.10:FF:000033">
    <property type="entry name" value="Centromere protein C 1"/>
    <property type="match status" value="1"/>
</dbReference>
<evidence type="ECO:0000313" key="9">
    <source>
        <dbReference type="EMBL" id="KAK0554177.1"/>
    </source>
</evidence>
<feature type="compositionally biased region" description="Acidic residues" evidence="7">
    <location>
        <begin position="282"/>
        <end position="302"/>
    </location>
</feature>
<evidence type="ECO:0000256" key="6">
    <source>
        <dbReference type="ARBA" id="ARBA00075033"/>
    </source>
</evidence>
<feature type="compositionally biased region" description="Basic and acidic residues" evidence="7">
    <location>
        <begin position="556"/>
        <end position="569"/>
    </location>
</feature>
<feature type="compositionally biased region" description="Acidic residues" evidence="7">
    <location>
        <begin position="107"/>
        <end position="125"/>
    </location>
</feature>
<evidence type="ECO:0000256" key="2">
    <source>
        <dbReference type="ARBA" id="ARBA00010291"/>
    </source>
</evidence>
<feature type="compositionally biased region" description="Basic residues" evidence="7">
    <location>
        <begin position="517"/>
        <end position="539"/>
    </location>
</feature>
<feature type="region of interest" description="Disordered" evidence="7">
    <location>
        <begin position="1"/>
        <end position="577"/>
    </location>
</feature>
<comment type="function">
    <text evidence="5">Component of the kinetochore, a multiprotein complex that assembles on centromeric DNA and attaches chromosomes to spindle microtubules, mediating chromosome segregation and sister chromatid segregation during meiosis and mitosis. Component of the inner kinetochore constitutive centromere-associated network (CCAN), which serves as a structural platform for outer kinetochore assembly.</text>
</comment>
<comment type="subcellular location">
    <subcellularLocation>
        <location evidence="1">Nucleus</location>
    </subcellularLocation>
</comment>
<name>A0AAN6JSC5_9BASI</name>
<gene>
    <name evidence="9" type="primary">MIF2</name>
    <name evidence="9" type="ORF">OC846_002188</name>
</gene>
<feature type="compositionally biased region" description="Basic and acidic residues" evidence="7">
    <location>
        <begin position="355"/>
        <end position="377"/>
    </location>
</feature>
<feature type="region of interest" description="Disordered" evidence="7">
    <location>
        <begin position="717"/>
        <end position="742"/>
    </location>
</feature>
<comment type="caution">
    <text evidence="9">The sequence shown here is derived from an EMBL/GenBank/DDBJ whole genome shotgun (WGS) entry which is preliminary data.</text>
</comment>
<proteinExistence type="inferred from homology"/>
<evidence type="ECO:0000256" key="3">
    <source>
        <dbReference type="ARBA" id="ARBA00023125"/>
    </source>
</evidence>
<feature type="compositionally biased region" description="Polar residues" evidence="7">
    <location>
        <begin position="1"/>
        <end position="13"/>
    </location>
</feature>
<feature type="compositionally biased region" description="Polar residues" evidence="7">
    <location>
        <begin position="183"/>
        <end position="238"/>
    </location>
</feature>
<keyword evidence="4" id="KW-0539">Nucleus</keyword>
<accession>A0AAN6JSC5</accession>
<feature type="compositionally biased region" description="Basic and acidic residues" evidence="7">
    <location>
        <begin position="329"/>
        <end position="343"/>
    </location>
</feature>
<evidence type="ECO:0000259" key="8">
    <source>
        <dbReference type="Pfam" id="PF11699"/>
    </source>
</evidence>
<dbReference type="GO" id="GO:0019237">
    <property type="term" value="F:centromeric DNA binding"/>
    <property type="evidence" value="ECO:0007669"/>
    <property type="project" value="InterPro"/>
</dbReference>
<dbReference type="GO" id="GO:0051315">
    <property type="term" value="P:attachment of mitotic spindle microtubules to kinetochore"/>
    <property type="evidence" value="ECO:0007669"/>
    <property type="project" value="TreeGrafter"/>
</dbReference>
<feature type="compositionally biased region" description="Basic and acidic residues" evidence="7">
    <location>
        <begin position="393"/>
        <end position="420"/>
    </location>
</feature>
<dbReference type="InterPro" id="IPR014710">
    <property type="entry name" value="RmlC-like_jellyroll"/>
</dbReference>
<reference evidence="9" key="1">
    <citation type="journal article" date="2023" name="PhytoFront">
        <title>Draft Genome Resources of Seven Strains of Tilletia horrida, Causal Agent of Kernel Smut of Rice.</title>
        <authorList>
            <person name="Khanal S."/>
            <person name="Antony Babu S."/>
            <person name="Zhou X.G."/>
        </authorList>
    </citation>
    <scope>NUCLEOTIDE SEQUENCE</scope>
    <source>
        <strain evidence="9">TX6</strain>
    </source>
</reference>
<dbReference type="Pfam" id="PF11699">
    <property type="entry name" value="CENP-C_C"/>
    <property type="match status" value="1"/>
</dbReference>
<dbReference type="InterPro" id="IPR025974">
    <property type="entry name" value="Mif2/CENP-C_cupin"/>
</dbReference>
<dbReference type="InterPro" id="IPR028386">
    <property type="entry name" value="CENP-C/Mif2/cnp3"/>
</dbReference>
<dbReference type="AlphaFoldDB" id="A0AAN6JSC5"/>
<keyword evidence="10" id="KW-1185">Reference proteome</keyword>
<protein>
    <recommendedName>
        <fullName evidence="6">CENP-C homolog</fullName>
    </recommendedName>
</protein>
<feature type="compositionally biased region" description="Low complexity" evidence="7">
    <location>
        <begin position="249"/>
        <end position="258"/>
    </location>
</feature>
<dbReference type="SUPFAM" id="SSF51182">
    <property type="entry name" value="RmlC-like cupins"/>
    <property type="match status" value="1"/>
</dbReference>
<dbReference type="PANTHER" id="PTHR16684">
    <property type="entry name" value="CENTROMERE PROTEIN C"/>
    <property type="match status" value="1"/>
</dbReference>
<evidence type="ECO:0000256" key="1">
    <source>
        <dbReference type="ARBA" id="ARBA00004123"/>
    </source>
</evidence>
<feature type="compositionally biased region" description="Acidic residues" evidence="7">
    <location>
        <begin position="53"/>
        <end position="70"/>
    </location>
</feature>
<keyword evidence="3" id="KW-0238">DNA-binding</keyword>
<dbReference type="GO" id="GO:0005634">
    <property type="term" value="C:nucleus"/>
    <property type="evidence" value="ECO:0007669"/>
    <property type="project" value="UniProtKB-SubCell"/>
</dbReference>
<feature type="domain" description="Mif2/CENP-C cupin" evidence="8">
    <location>
        <begin position="612"/>
        <end position="697"/>
    </location>
</feature>
<dbReference type="CDD" id="cd06993">
    <property type="entry name" value="cupin_CENP-C_C"/>
    <property type="match status" value="1"/>
</dbReference>
<dbReference type="GO" id="GO:0051382">
    <property type="term" value="P:kinetochore assembly"/>
    <property type="evidence" value="ECO:0007669"/>
    <property type="project" value="InterPro"/>
</dbReference>
<feature type="compositionally biased region" description="Acidic residues" evidence="7">
    <location>
        <begin position="464"/>
        <end position="483"/>
    </location>
</feature>
<sequence length="742" mass="82936">MSTRRYYESNTGPRTGLRIPSIGRDSRGFEDTDQFFEASKKRMVDHRTLHGETEEEEEEDEDADEDDDRDHDDNIIDFNDDFDDGGPDRQIPDDFVNSLIDDQANMDADDDEDEDEEEEEAEDEVPVASGIRRISAASQKSRPSAASSSRRSRGSTSRTGLSSSSMSIDQVYVPSDAEDVPSPRTTIARSAQSSFRQQRGSSASLPPTPNRSADLSRSTLTNGTPNRSNLSRSISGARSASEGPSPARSPGTSSTVSSSRDRALDLNDYEDDPNDVNGNANDYEDNNDLVFDDGYDQDDDVGGEPHRTVIIEEEVGPEALQNTSARRHTPYDDERDAEERYDPETTPTQGRKSTGKKDDEKKKQADRKGKGRARSEEVENDSPNGVKMNRQIIQRERIPLGQHHQTEIVERIPDEYHLEGMGDPDQTMQTSGPRRGRRLRMAPLEWWRGERARFGRPNLSSVPEGDEDSDEEGEDRAGEDEFEDRPGRQQLRLPVPVLKEVIRIPRAPDEGTFSGMRIRKKRGAKGKGRSKSPTKKGSKRKLDVRSDSDDSDEDDAPKFDERGFTRQPEDGWDEETDQMGLVWNVDTSEETTRRIACQRNEVKTRKVFNSDFKFEKVFGVDDFMAAGVIEIPIGGSKPVKPSKTNSYTFIVTEGAVRVRIHRSNFVMGPGGMFLVPKGNTYSIENVAKRESRLFFAQARDPTLDPEQARGATAAMINQSQISDGNRYAAAGSSPEGSKRARR</sequence>
<dbReference type="Proteomes" id="UP001176517">
    <property type="component" value="Unassembled WGS sequence"/>
</dbReference>
<feature type="compositionally biased region" description="Basic and acidic residues" evidence="7">
    <location>
        <begin position="38"/>
        <end position="52"/>
    </location>
</feature>
<dbReference type="GO" id="GO:0051455">
    <property type="term" value="P:spindle attachment to meiosis I kinetochore"/>
    <property type="evidence" value="ECO:0007669"/>
    <property type="project" value="TreeGrafter"/>
</dbReference>
<organism evidence="9 10">
    <name type="scientific">Tilletia horrida</name>
    <dbReference type="NCBI Taxonomy" id="155126"/>
    <lineage>
        <taxon>Eukaryota</taxon>
        <taxon>Fungi</taxon>
        <taxon>Dikarya</taxon>
        <taxon>Basidiomycota</taxon>
        <taxon>Ustilaginomycotina</taxon>
        <taxon>Exobasidiomycetes</taxon>
        <taxon>Tilletiales</taxon>
        <taxon>Tilletiaceae</taxon>
        <taxon>Tilletia</taxon>
    </lineage>
</organism>
<evidence type="ECO:0000256" key="5">
    <source>
        <dbReference type="ARBA" id="ARBA00057947"/>
    </source>
</evidence>
<comment type="similarity">
    <text evidence="2">Belongs to the CENP-C/MIF2 family.</text>
</comment>
<dbReference type="PANTHER" id="PTHR16684:SF11">
    <property type="entry name" value="CENTROMERE PROTEIN C"/>
    <property type="match status" value="1"/>
</dbReference>
<dbReference type="InterPro" id="IPR011051">
    <property type="entry name" value="RmlC_Cupin_sf"/>
</dbReference>
<evidence type="ECO:0000313" key="10">
    <source>
        <dbReference type="Proteomes" id="UP001176517"/>
    </source>
</evidence>
<evidence type="ECO:0000256" key="4">
    <source>
        <dbReference type="ARBA" id="ARBA00023242"/>
    </source>
</evidence>
<dbReference type="GO" id="GO:0000776">
    <property type="term" value="C:kinetochore"/>
    <property type="evidence" value="ECO:0007669"/>
    <property type="project" value="InterPro"/>
</dbReference>